<protein>
    <recommendedName>
        <fullName evidence="5">Lipoprotein</fullName>
    </recommendedName>
</protein>
<keyword evidence="4" id="KW-1185">Reference proteome</keyword>
<feature type="compositionally biased region" description="Pro residues" evidence="1">
    <location>
        <begin position="69"/>
        <end position="79"/>
    </location>
</feature>
<gene>
    <name evidence="3" type="ORF">caldi_30060</name>
</gene>
<feature type="chain" id="PRO_5041213607" description="Lipoprotein" evidence="2">
    <location>
        <begin position="25"/>
        <end position="231"/>
    </location>
</feature>
<accession>A0AA35CQ61</accession>
<reference evidence="3" key="1">
    <citation type="submission" date="2022-03" db="EMBL/GenBank/DDBJ databases">
        <title>Complete genome sequence of Caldinitratiruptor microaerophilus.</title>
        <authorList>
            <person name="Mukaiyama R."/>
            <person name="Nishiyama T."/>
            <person name="Ueda K."/>
        </authorList>
    </citation>
    <scope>NUCLEOTIDE SEQUENCE</scope>
    <source>
        <strain evidence="3">JCM 16183</strain>
    </source>
</reference>
<evidence type="ECO:0008006" key="5">
    <source>
        <dbReference type="Google" id="ProtNLM"/>
    </source>
</evidence>
<proteinExistence type="predicted"/>
<dbReference type="PROSITE" id="PS51257">
    <property type="entry name" value="PROKAR_LIPOPROTEIN"/>
    <property type="match status" value="1"/>
</dbReference>
<evidence type="ECO:0000313" key="3">
    <source>
        <dbReference type="EMBL" id="BDG61916.1"/>
    </source>
</evidence>
<organism evidence="3 4">
    <name type="scientific">Caldinitratiruptor microaerophilus</name>
    <dbReference type="NCBI Taxonomy" id="671077"/>
    <lineage>
        <taxon>Bacteria</taxon>
        <taxon>Bacillati</taxon>
        <taxon>Bacillota</taxon>
        <taxon>Clostridia</taxon>
        <taxon>Eubacteriales</taxon>
        <taxon>Symbiobacteriaceae</taxon>
        <taxon>Caldinitratiruptor</taxon>
    </lineage>
</organism>
<dbReference type="AlphaFoldDB" id="A0AA35CQ61"/>
<evidence type="ECO:0000256" key="2">
    <source>
        <dbReference type="SAM" id="SignalP"/>
    </source>
</evidence>
<keyword evidence="2" id="KW-0732">Signal</keyword>
<feature type="region of interest" description="Disordered" evidence="1">
    <location>
        <begin position="59"/>
        <end position="88"/>
    </location>
</feature>
<evidence type="ECO:0000256" key="1">
    <source>
        <dbReference type="SAM" id="MobiDB-lite"/>
    </source>
</evidence>
<name>A0AA35CQ61_9FIRM</name>
<evidence type="ECO:0000313" key="4">
    <source>
        <dbReference type="Proteomes" id="UP001163687"/>
    </source>
</evidence>
<dbReference type="Proteomes" id="UP001163687">
    <property type="component" value="Chromosome"/>
</dbReference>
<feature type="signal peptide" evidence="2">
    <location>
        <begin position="1"/>
        <end position="24"/>
    </location>
</feature>
<dbReference type="EMBL" id="AP025628">
    <property type="protein sequence ID" value="BDG61916.1"/>
    <property type="molecule type" value="Genomic_DNA"/>
</dbReference>
<dbReference type="KEGG" id="cmic:caldi_30060"/>
<sequence>MRRVHAVAVVGMGLFTALFSGATACGCKDAPTRSVQASFSQPPHPDVPLKIIKVEKSGVSFQTQDSGPPKLPEPPPLPPGTTAGFVRSTRDGASAGELVSPPSLSLDLEVRLPEDVPPDPRRLVWPPGGMPTYPTDPKVLPPPVSIRVLEGDAVVEMVPIQGEPATFGRNYYWILGGLARARISWGPVRDGMRQAPALPARLVLAPVIKLDGEEVMGQPVEITIRLLPQAD</sequence>